<dbReference type="VEuPathDB" id="AmoebaDB:ACA1_053330"/>
<dbReference type="EMBL" id="KB007909">
    <property type="protein sequence ID" value="ELR20610.1"/>
    <property type="molecule type" value="Genomic_DNA"/>
</dbReference>
<dbReference type="GeneID" id="14921477"/>
<proteinExistence type="predicted"/>
<protein>
    <submittedName>
        <fullName evidence="1">Uncharacterized protein</fullName>
    </submittedName>
</protein>
<keyword evidence="2" id="KW-1185">Reference proteome</keyword>
<dbReference type="KEGG" id="acan:ACA1_053330"/>
<accession>L8H658</accession>
<evidence type="ECO:0000313" key="2">
    <source>
        <dbReference type="Proteomes" id="UP000011083"/>
    </source>
</evidence>
<gene>
    <name evidence="1" type="ORF">ACA1_053330</name>
</gene>
<dbReference type="AlphaFoldDB" id="L8H658"/>
<name>L8H658_ACACF</name>
<dbReference type="Proteomes" id="UP000011083">
    <property type="component" value="Unassembled WGS sequence"/>
</dbReference>
<sequence>MPLTILVLGGLCNNTQETLQCMLKATFHDWSPHYGSTSTMDMLLTVWEQWFMRMQVCVLEGLCIDSLPQL</sequence>
<evidence type="ECO:0000313" key="1">
    <source>
        <dbReference type="EMBL" id="ELR20610.1"/>
    </source>
</evidence>
<reference evidence="1 2" key="1">
    <citation type="journal article" date="2013" name="Genome Biol.">
        <title>Genome of Acanthamoeba castellanii highlights extensive lateral gene transfer and early evolution of tyrosine kinase signaling.</title>
        <authorList>
            <person name="Clarke M."/>
            <person name="Lohan A.J."/>
            <person name="Liu B."/>
            <person name="Lagkouvardos I."/>
            <person name="Roy S."/>
            <person name="Zafar N."/>
            <person name="Bertelli C."/>
            <person name="Schilde C."/>
            <person name="Kianianmomeni A."/>
            <person name="Burglin T.R."/>
            <person name="Frech C."/>
            <person name="Turcotte B."/>
            <person name="Kopec K.O."/>
            <person name="Synnott J.M."/>
            <person name="Choo C."/>
            <person name="Paponov I."/>
            <person name="Finkler A."/>
            <person name="Soon Heng Tan C."/>
            <person name="Hutchins A.P."/>
            <person name="Weinmeier T."/>
            <person name="Rattei T."/>
            <person name="Chu J.S."/>
            <person name="Gimenez G."/>
            <person name="Irimia M."/>
            <person name="Rigden D.J."/>
            <person name="Fitzpatrick D.A."/>
            <person name="Lorenzo-Morales J."/>
            <person name="Bateman A."/>
            <person name="Chiu C.H."/>
            <person name="Tang P."/>
            <person name="Hegemann P."/>
            <person name="Fromm H."/>
            <person name="Raoult D."/>
            <person name="Greub G."/>
            <person name="Miranda-Saavedra D."/>
            <person name="Chen N."/>
            <person name="Nash P."/>
            <person name="Ginger M.L."/>
            <person name="Horn M."/>
            <person name="Schaap P."/>
            <person name="Caler L."/>
            <person name="Loftus B."/>
        </authorList>
    </citation>
    <scope>NUCLEOTIDE SEQUENCE [LARGE SCALE GENOMIC DNA]</scope>
    <source>
        <strain evidence="1 2">Neff</strain>
    </source>
</reference>
<organism evidence="1 2">
    <name type="scientific">Acanthamoeba castellanii (strain ATCC 30010 / Neff)</name>
    <dbReference type="NCBI Taxonomy" id="1257118"/>
    <lineage>
        <taxon>Eukaryota</taxon>
        <taxon>Amoebozoa</taxon>
        <taxon>Discosea</taxon>
        <taxon>Longamoebia</taxon>
        <taxon>Centramoebida</taxon>
        <taxon>Acanthamoebidae</taxon>
        <taxon>Acanthamoeba</taxon>
    </lineage>
</organism>
<dbReference type="RefSeq" id="XP_004344013.1">
    <property type="nucleotide sequence ID" value="XM_004343963.1"/>
</dbReference>